<evidence type="ECO:0000313" key="2">
    <source>
        <dbReference type="Proteomes" id="UP000320653"/>
    </source>
</evidence>
<dbReference type="RefSeq" id="WP_210249349.1">
    <property type="nucleotide sequence ID" value="NZ_VIWP01000015.1"/>
</dbReference>
<name>A0A561Q7I4_9HYPH</name>
<sequence length="81" mass="9005">MTQMSFTALISHPHAYSDQFTLLELTNEDGSKTPHSALENGPVFADKDALQVALAGELALDYQSVDVNLKKRTRDFSRDVH</sequence>
<comment type="caution">
    <text evidence="1">The sequence shown here is derived from an EMBL/GenBank/DDBJ whole genome shotgun (WGS) entry which is preliminary data.</text>
</comment>
<dbReference type="AlphaFoldDB" id="A0A561Q7I4"/>
<keyword evidence="2" id="KW-1185">Reference proteome</keyword>
<proteinExistence type="predicted"/>
<organism evidence="1 2">
    <name type="scientific">Neorhizobium alkalisoli</name>
    <dbReference type="NCBI Taxonomy" id="528178"/>
    <lineage>
        <taxon>Bacteria</taxon>
        <taxon>Pseudomonadati</taxon>
        <taxon>Pseudomonadota</taxon>
        <taxon>Alphaproteobacteria</taxon>
        <taxon>Hyphomicrobiales</taxon>
        <taxon>Rhizobiaceae</taxon>
        <taxon>Rhizobium/Agrobacterium group</taxon>
        <taxon>Neorhizobium</taxon>
    </lineage>
</organism>
<dbReference type="Proteomes" id="UP000320653">
    <property type="component" value="Unassembled WGS sequence"/>
</dbReference>
<evidence type="ECO:0000313" key="1">
    <source>
        <dbReference type="EMBL" id="TWF46309.1"/>
    </source>
</evidence>
<protein>
    <submittedName>
        <fullName evidence="1">Uncharacterized protein</fullName>
    </submittedName>
</protein>
<reference evidence="1 2" key="1">
    <citation type="submission" date="2019-06" db="EMBL/GenBank/DDBJ databases">
        <title>Sorghum-associated microbial communities from plants grown in Nebraska, USA.</title>
        <authorList>
            <person name="Schachtman D."/>
        </authorList>
    </citation>
    <scope>NUCLEOTIDE SEQUENCE [LARGE SCALE GENOMIC DNA]</scope>
    <source>
        <strain evidence="1 2">1225</strain>
    </source>
</reference>
<dbReference type="EMBL" id="VIWP01000015">
    <property type="protein sequence ID" value="TWF46309.1"/>
    <property type="molecule type" value="Genomic_DNA"/>
</dbReference>
<accession>A0A561Q7I4</accession>
<gene>
    <name evidence="1" type="ORF">FHW37_1154</name>
</gene>